<dbReference type="InterPro" id="IPR050171">
    <property type="entry name" value="MFS_Transporters"/>
</dbReference>
<evidence type="ECO:0008006" key="10">
    <source>
        <dbReference type="Google" id="ProtNLM"/>
    </source>
</evidence>
<keyword evidence="2" id="KW-0813">Transport</keyword>
<dbReference type="GO" id="GO:0022857">
    <property type="term" value="F:transmembrane transporter activity"/>
    <property type="evidence" value="ECO:0007669"/>
    <property type="project" value="InterPro"/>
</dbReference>
<reference evidence="8 9" key="1">
    <citation type="journal article" date="2016" name="Nat. Commun.">
        <title>Thousands of microbial genomes shed light on interconnected biogeochemical processes in an aquifer system.</title>
        <authorList>
            <person name="Anantharaman K."/>
            <person name="Brown C.T."/>
            <person name="Hug L.A."/>
            <person name="Sharon I."/>
            <person name="Castelle C.J."/>
            <person name="Probst A.J."/>
            <person name="Thomas B.C."/>
            <person name="Singh A."/>
            <person name="Wilkins M.J."/>
            <person name="Karaoz U."/>
            <person name="Brodie E.L."/>
            <person name="Williams K.H."/>
            <person name="Hubbard S.S."/>
            <person name="Banfield J.F."/>
        </authorList>
    </citation>
    <scope>NUCLEOTIDE SEQUENCE [LARGE SCALE GENOMIC DNA]</scope>
</reference>
<dbReference type="InterPro" id="IPR036259">
    <property type="entry name" value="MFS_trans_sf"/>
</dbReference>
<evidence type="ECO:0000256" key="4">
    <source>
        <dbReference type="ARBA" id="ARBA00022692"/>
    </source>
</evidence>
<evidence type="ECO:0000256" key="2">
    <source>
        <dbReference type="ARBA" id="ARBA00022448"/>
    </source>
</evidence>
<dbReference type="Proteomes" id="UP000177360">
    <property type="component" value="Unassembled WGS sequence"/>
</dbReference>
<feature type="transmembrane region" description="Helical" evidence="7">
    <location>
        <begin position="12"/>
        <end position="38"/>
    </location>
</feature>
<dbReference type="SUPFAM" id="SSF103473">
    <property type="entry name" value="MFS general substrate transporter"/>
    <property type="match status" value="1"/>
</dbReference>
<feature type="transmembrane region" description="Helical" evidence="7">
    <location>
        <begin position="108"/>
        <end position="129"/>
    </location>
</feature>
<dbReference type="EMBL" id="MHLZ01000036">
    <property type="protein sequence ID" value="OGZ19335.1"/>
    <property type="molecule type" value="Genomic_DNA"/>
</dbReference>
<protein>
    <recommendedName>
        <fullName evidence="10">Major facilitator superfamily (MFS) profile domain-containing protein</fullName>
    </recommendedName>
</protein>
<evidence type="ECO:0000256" key="1">
    <source>
        <dbReference type="ARBA" id="ARBA00004651"/>
    </source>
</evidence>
<dbReference type="AlphaFoldDB" id="A0A1G2E0S9"/>
<evidence type="ECO:0000313" key="8">
    <source>
        <dbReference type="EMBL" id="OGZ19335.1"/>
    </source>
</evidence>
<keyword evidence="5 7" id="KW-1133">Transmembrane helix</keyword>
<dbReference type="PANTHER" id="PTHR23517">
    <property type="entry name" value="RESISTANCE PROTEIN MDTM, PUTATIVE-RELATED-RELATED"/>
    <property type="match status" value="1"/>
</dbReference>
<evidence type="ECO:0000313" key="9">
    <source>
        <dbReference type="Proteomes" id="UP000177360"/>
    </source>
</evidence>
<feature type="transmembrane region" description="Helical" evidence="7">
    <location>
        <begin position="81"/>
        <end position="102"/>
    </location>
</feature>
<dbReference type="GO" id="GO:0005886">
    <property type="term" value="C:plasma membrane"/>
    <property type="evidence" value="ECO:0007669"/>
    <property type="project" value="UniProtKB-SubCell"/>
</dbReference>
<dbReference type="Gene3D" id="1.20.1250.20">
    <property type="entry name" value="MFS general substrate transporter like domains"/>
    <property type="match status" value="1"/>
</dbReference>
<organism evidence="8 9">
    <name type="scientific">Candidatus Nealsonbacteria bacterium RIFCSPHIGHO2_01_FULL_38_55</name>
    <dbReference type="NCBI Taxonomy" id="1801664"/>
    <lineage>
        <taxon>Bacteria</taxon>
        <taxon>Candidatus Nealsoniibacteriota</taxon>
    </lineage>
</organism>
<dbReference type="PANTHER" id="PTHR23517:SF2">
    <property type="entry name" value="MULTIDRUG RESISTANCE PROTEIN MDTH"/>
    <property type="match status" value="1"/>
</dbReference>
<evidence type="ECO:0000256" key="3">
    <source>
        <dbReference type="ARBA" id="ARBA00022475"/>
    </source>
</evidence>
<keyword evidence="4 7" id="KW-0812">Transmembrane</keyword>
<dbReference type="Pfam" id="PF07690">
    <property type="entry name" value="MFS_1"/>
    <property type="match status" value="1"/>
</dbReference>
<keyword evidence="6 7" id="KW-0472">Membrane</keyword>
<feature type="transmembrane region" description="Helical" evidence="7">
    <location>
        <begin position="173"/>
        <end position="191"/>
    </location>
</feature>
<accession>A0A1G2E0S9</accession>
<keyword evidence="3" id="KW-1003">Cell membrane</keyword>
<feature type="transmembrane region" description="Helical" evidence="7">
    <location>
        <begin position="150"/>
        <end position="167"/>
    </location>
</feature>
<proteinExistence type="predicted"/>
<name>A0A1G2E0S9_9BACT</name>
<evidence type="ECO:0000256" key="5">
    <source>
        <dbReference type="ARBA" id="ARBA00022989"/>
    </source>
</evidence>
<gene>
    <name evidence="8" type="ORF">A2626_01015</name>
</gene>
<evidence type="ECO:0000256" key="7">
    <source>
        <dbReference type="SAM" id="Phobius"/>
    </source>
</evidence>
<dbReference type="InterPro" id="IPR011701">
    <property type="entry name" value="MFS"/>
</dbReference>
<evidence type="ECO:0000256" key="6">
    <source>
        <dbReference type="ARBA" id="ARBA00023136"/>
    </source>
</evidence>
<comment type="caution">
    <text evidence="8">The sequence shown here is derived from an EMBL/GenBank/DDBJ whole genome shotgun (WGS) entry which is preliminary data.</text>
</comment>
<comment type="subcellular location">
    <subcellularLocation>
        <location evidence="1">Cell membrane</location>
        <topology evidence="1">Multi-pass membrane protein</topology>
    </subcellularLocation>
</comment>
<sequence>MFKNINKVIRILMVSDFFLNAGWGFLSPIFAIFIVQRITAGDTIQAAKVAGFAALFYWITKSSLQIPIGRYLDKNRGEKDDFIFMFLGTLIVSLAPLGFMISSSPWHIYLFNTIHALGMAMMIPSWYAIFGRHIDKGREAFEWGLDSTSLGIGVGITGACGGIISALFGFNAIFIAAWLLNLISAFVILSIRKEISPDNKTTLHFPPYVAM</sequence>